<accession>A0A1V9XIC6</accession>
<evidence type="ECO:0000313" key="2">
    <source>
        <dbReference type="Proteomes" id="UP000192247"/>
    </source>
</evidence>
<comment type="caution">
    <text evidence="1">The sequence shown here is derived from an EMBL/GenBank/DDBJ whole genome shotgun (WGS) entry which is preliminary data.</text>
</comment>
<keyword evidence="2" id="KW-1185">Reference proteome</keyword>
<organism evidence="1 2">
    <name type="scientific">Tropilaelaps mercedesae</name>
    <dbReference type="NCBI Taxonomy" id="418985"/>
    <lineage>
        <taxon>Eukaryota</taxon>
        <taxon>Metazoa</taxon>
        <taxon>Ecdysozoa</taxon>
        <taxon>Arthropoda</taxon>
        <taxon>Chelicerata</taxon>
        <taxon>Arachnida</taxon>
        <taxon>Acari</taxon>
        <taxon>Parasitiformes</taxon>
        <taxon>Mesostigmata</taxon>
        <taxon>Gamasina</taxon>
        <taxon>Dermanyssoidea</taxon>
        <taxon>Laelapidae</taxon>
        <taxon>Tropilaelaps</taxon>
    </lineage>
</organism>
<protein>
    <submittedName>
        <fullName evidence="1">Uncharacterized protein</fullName>
    </submittedName>
</protein>
<gene>
    <name evidence="1" type="ORF">BIW11_09830</name>
</gene>
<name>A0A1V9XIC6_9ACAR</name>
<sequence length="71" mass="8662">MPEYAGTWRPIHRHARTSTRLYTDICFVSTLHKVLRMKSGDISRPLNTTTFRTRFWGRDYRRCKSTQMRRR</sequence>
<dbReference type="AlphaFoldDB" id="A0A1V9XIC6"/>
<dbReference type="EMBL" id="MNPL01010209">
    <property type="protein sequence ID" value="OQR73277.1"/>
    <property type="molecule type" value="Genomic_DNA"/>
</dbReference>
<reference evidence="1 2" key="1">
    <citation type="journal article" date="2017" name="Gigascience">
        <title>Draft genome of the honey bee ectoparasitic mite, Tropilaelaps mercedesae, is shaped by the parasitic life history.</title>
        <authorList>
            <person name="Dong X."/>
            <person name="Armstrong S.D."/>
            <person name="Xia D."/>
            <person name="Makepeace B.L."/>
            <person name="Darby A.C."/>
            <person name="Kadowaki T."/>
        </authorList>
    </citation>
    <scope>NUCLEOTIDE SEQUENCE [LARGE SCALE GENOMIC DNA]</scope>
    <source>
        <strain evidence="1">Wuxi-XJTLU</strain>
    </source>
</reference>
<evidence type="ECO:0000313" key="1">
    <source>
        <dbReference type="EMBL" id="OQR73277.1"/>
    </source>
</evidence>
<proteinExistence type="predicted"/>
<dbReference type="InParanoid" id="A0A1V9XIC6"/>
<dbReference type="Proteomes" id="UP000192247">
    <property type="component" value="Unassembled WGS sequence"/>
</dbReference>